<evidence type="ECO:0000313" key="4">
    <source>
        <dbReference type="Proteomes" id="UP000231632"/>
    </source>
</evidence>
<evidence type="ECO:0000256" key="1">
    <source>
        <dbReference type="ARBA" id="ARBA00023125"/>
    </source>
</evidence>
<keyword evidence="4" id="KW-1185">Reference proteome</keyword>
<dbReference type="CDD" id="cd00093">
    <property type="entry name" value="HTH_XRE"/>
    <property type="match status" value="1"/>
</dbReference>
<protein>
    <submittedName>
        <fullName evidence="3">Putative HTH-type transcriptional regulator YbaQ</fullName>
    </submittedName>
</protein>
<dbReference type="NCBIfam" id="TIGR02607">
    <property type="entry name" value="antidote_HigA"/>
    <property type="match status" value="1"/>
</dbReference>
<dbReference type="InterPro" id="IPR013430">
    <property type="entry name" value="Toxin_antidote_HigA"/>
</dbReference>
<dbReference type="PANTHER" id="PTHR36924:SF1">
    <property type="entry name" value="ANTITOXIN HIGA-1"/>
    <property type="match status" value="1"/>
</dbReference>
<dbReference type="RefSeq" id="WP_072659293.1">
    <property type="nucleotide sequence ID" value="NZ_BDFD01000006.1"/>
</dbReference>
<dbReference type="Pfam" id="PF01381">
    <property type="entry name" value="HTH_3"/>
    <property type="match status" value="1"/>
</dbReference>
<keyword evidence="1" id="KW-0238">DNA-binding</keyword>
<accession>A0A1L8CM26</accession>
<dbReference type="STRING" id="1921010.MMIC_P0924"/>
<dbReference type="OrthoDB" id="5297543at2"/>
<dbReference type="Gene3D" id="1.10.260.40">
    <property type="entry name" value="lambda repressor-like DNA-binding domains"/>
    <property type="match status" value="1"/>
</dbReference>
<feature type="domain" description="HTH cro/C1-type" evidence="2">
    <location>
        <begin position="21"/>
        <end position="70"/>
    </location>
</feature>
<dbReference type="SUPFAM" id="SSF47413">
    <property type="entry name" value="lambda repressor-like DNA-binding domains"/>
    <property type="match status" value="1"/>
</dbReference>
<dbReference type="GO" id="GO:0003677">
    <property type="term" value="F:DNA binding"/>
    <property type="evidence" value="ECO:0007669"/>
    <property type="project" value="UniProtKB-KW"/>
</dbReference>
<organism evidence="3 4">
    <name type="scientific">Mariprofundus micogutta</name>
    <dbReference type="NCBI Taxonomy" id="1921010"/>
    <lineage>
        <taxon>Bacteria</taxon>
        <taxon>Pseudomonadati</taxon>
        <taxon>Pseudomonadota</taxon>
        <taxon>Candidatius Mariprofundia</taxon>
        <taxon>Mariprofundales</taxon>
        <taxon>Mariprofundaceae</taxon>
        <taxon>Mariprofundus</taxon>
    </lineage>
</organism>
<dbReference type="Proteomes" id="UP000231632">
    <property type="component" value="Unassembled WGS sequence"/>
</dbReference>
<sequence>MSRMFNPPHPGVLLKEDVLPSLGISVTDAASQLGVTRLTLSKIINGKSFISPDMALRLAAWQGMQMAYDLWQAEQQVPSEYCSAREI</sequence>
<proteinExistence type="predicted"/>
<evidence type="ECO:0000259" key="2">
    <source>
        <dbReference type="PROSITE" id="PS50943"/>
    </source>
</evidence>
<dbReference type="InterPro" id="IPR010982">
    <property type="entry name" value="Lambda_DNA-bd_dom_sf"/>
</dbReference>
<dbReference type="AlphaFoldDB" id="A0A1L8CM26"/>
<reference evidence="3 4" key="1">
    <citation type="journal article" date="2017" name="Arch. Microbiol.">
        <title>Mariprofundus micogutta sp. nov., a novel iron-oxidizing zetaproteobacterium isolated from a deep-sea hydrothermal field at the Bayonnaise knoll of the Izu-Ogasawara arc, and a description of Mariprofundales ord. nov. and Zetaproteobacteria classis nov.</title>
        <authorList>
            <person name="Makita H."/>
            <person name="Tanaka E."/>
            <person name="Mitsunobu S."/>
            <person name="Miyazaki M."/>
            <person name="Nunoura T."/>
            <person name="Uematsu K."/>
            <person name="Takaki Y."/>
            <person name="Nishi S."/>
            <person name="Shimamura S."/>
            <person name="Takai K."/>
        </authorList>
    </citation>
    <scope>NUCLEOTIDE SEQUENCE [LARGE SCALE GENOMIC DNA]</scope>
    <source>
        <strain evidence="3 4">ET2</strain>
    </source>
</reference>
<evidence type="ECO:0000313" key="3">
    <source>
        <dbReference type="EMBL" id="GAV19963.1"/>
    </source>
</evidence>
<comment type="caution">
    <text evidence="3">The sequence shown here is derived from an EMBL/GenBank/DDBJ whole genome shotgun (WGS) entry which is preliminary data.</text>
</comment>
<dbReference type="EMBL" id="BDFD01000006">
    <property type="protein sequence ID" value="GAV19963.1"/>
    <property type="molecule type" value="Genomic_DNA"/>
</dbReference>
<dbReference type="PROSITE" id="PS50943">
    <property type="entry name" value="HTH_CROC1"/>
    <property type="match status" value="1"/>
</dbReference>
<name>A0A1L8CM26_9PROT</name>
<gene>
    <name evidence="3" type="ORF">MMIC_P0924</name>
</gene>
<dbReference type="PANTHER" id="PTHR36924">
    <property type="entry name" value="ANTITOXIN HIGA-1"/>
    <property type="match status" value="1"/>
</dbReference>
<dbReference type="InterPro" id="IPR001387">
    <property type="entry name" value="Cro/C1-type_HTH"/>
</dbReference>